<sequence>MDDTDEGTRIAGIEIANLTRIITLRAKRNRQDEEAQQRARLALGFYHLNKAPSFPQIVIDEASLTGLQFTHSRNNDRTSCRYLPNEIYEAIIAEVLEFEYLVRQRTLVALSASSKRLQSLTEPHLYKRPRGAHKLERQWRFMFSLVLEPQRGHLVQSLEFGWLPRPDNSNLLIDILHACPNVRDLQIQRGSGLSDIGLVTSEDVAHMATIFAASPQVTHFWYATFTEWQPEEDLYGDERGRIHQMCAVDDRFAKFAAQLQELALHGQSQWLARALLHHSSPALKSLTLGQDIDFNFRPQLLSSLSLRSPHLETLEIRCTIDTYEDLVEPCQVWSKSLRSLRVDDIESSDGRVGDVIKTLEALESLHLGYALDLTRRDLEAITQSLPKQRFKSITLYDTEVDFLPTPQMEAEWVDRTISSLLLAHSSTLTELHLAPRSIKLGKPTILSFKQMANLENLDVTFSSDVTAEDVDALLESCPKLHSVPKQVQELSSQSEKWKERSVAKEREFDEEFAKLPPSLG</sequence>
<evidence type="ECO:0008006" key="3">
    <source>
        <dbReference type="Google" id="ProtNLM"/>
    </source>
</evidence>
<proteinExistence type="predicted"/>
<evidence type="ECO:0000313" key="1">
    <source>
        <dbReference type="EMBL" id="VUC38201.1"/>
    </source>
</evidence>
<dbReference type="Gene3D" id="3.80.10.10">
    <property type="entry name" value="Ribonuclease Inhibitor"/>
    <property type="match status" value="1"/>
</dbReference>
<gene>
    <name evidence="1" type="ORF">CLO192961_LOCUS495333</name>
</gene>
<comment type="caution">
    <text evidence="1">The sequence shown here is derived from an EMBL/GenBank/DDBJ whole genome shotgun (WGS) entry which is preliminary data.</text>
</comment>
<accession>A0ABY6V345</accession>
<dbReference type="SUPFAM" id="SSF52047">
    <property type="entry name" value="RNI-like"/>
    <property type="match status" value="1"/>
</dbReference>
<dbReference type="Proteomes" id="UP000766486">
    <property type="component" value="Unassembled WGS sequence"/>
</dbReference>
<evidence type="ECO:0000313" key="2">
    <source>
        <dbReference type="Proteomes" id="UP000766486"/>
    </source>
</evidence>
<protein>
    <recommendedName>
        <fullName evidence="3">F-box domain-containing protein</fullName>
    </recommendedName>
</protein>
<reference evidence="1 2" key="1">
    <citation type="submission" date="2019-06" db="EMBL/GenBank/DDBJ databases">
        <authorList>
            <person name="Broberg M."/>
        </authorList>
    </citation>
    <scope>NUCLEOTIDE SEQUENCE [LARGE SCALE GENOMIC DNA]</scope>
</reference>
<dbReference type="EMBL" id="CABFNS010001130">
    <property type="protein sequence ID" value="VUC38201.1"/>
    <property type="molecule type" value="Genomic_DNA"/>
</dbReference>
<name>A0ABY6V345_BIOOC</name>
<organism evidence="1 2">
    <name type="scientific">Bionectria ochroleuca</name>
    <name type="common">Gliocladium roseum</name>
    <dbReference type="NCBI Taxonomy" id="29856"/>
    <lineage>
        <taxon>Eukaryota</taxon>
        <taxon>Fungi</taxon>
        <taxon>Dikarya</taxon>
        <taxon>Ascomycota</taxon>
        <taxon>Pezizomycotina</taxon>
        <taxon>Sordariomycetes</taxon>
        <taxon>Hypocreomycetidae</taxon>
        <taxon>Hypocreales</taxon>
        <taxon>Bionectriaceae</taxon>
        <taxon>Clonostachys</taxon>
    </lineage>
</organism>
<dbReference type="InterPro" id="IPR032675">
    <property type="entry name" value="LRR_dom_sf"/>
</dbReference>
<keyword evidence="2" id="KW-1185">Reference proteome</keyword>